<gene>
    <name evidence="1" type="ORF">Poly59_61490</name>
</gene>
<dbReference type="Proteomes" id="UP000317977">
    <property type="component" value="Unassembled WGS sequence"/>
</dbReference>
<dbReference type="EMBL" id="SJPX01000010">
    <property type="protein sequence ID" value="TWU44477.1"/>
    <property type="molecule type" value="Genomic_DNA"/>
</dbReference>
<comment type="caution">
    <text evidence="1">The sequence shown here is derived from an EMBL/GenBank/DDBJ whole genome shotgun (WGS) entry which is preliminary data.</text>
</comment>
<dbReference type="RefSeq" id="WP_146537623.1">
    <property type="nucleotide sequence ID" value="NZ_SJPX01000010.1"/>
</dbReference>
<organism evidence="1 2">
    <name type="scientific">Rubripirellula reticaptiva</name>
    <dbReference type="NCBI Taxonomy" id="2528013"/>
    <lineage>
        <taxon>Bacteria</taxon>
        <taxon>Pseudomonadati</taxon>
        <taxon>Planctomycetota</taxon>
        <taxon>Planctomycetia</taxon>
        <taxon>Pirellulales</taxon>
        <taxon>Pirellulaceae</taxon>
        <taxon>Rubripirellula</taxon>
    </lineage>
</organism>
<dbReference type="OrthoDB" id="8481645at2"/>
<sequence>MKLLLSFSTKAGTFYIGQSNDGRFHPIYNDESLGSYAKHWQATEDLATNATFSVLHSTTGELLDTSRLGIPEDPSEWERIR</sequence>
<evidence type="ECO:0000313" key="2">
    <source>
        <dbReference type="Proteomes" id="UP000317977"/>
    </source>
</evidence>
<protein>
    <submittedName>
        <fullName evidence="1">Uncharacterized protein</fullName>
    </submittedName>
</protein>
<reference evidence="1 2" key="1">
    <citation type="submission" date="2019-02" db="EMBL/GenBank/DDBJ databases">
        <title>Deep-cultivation of Planctomycetes and their phenomic and genomic characterization uncovers novel biology.</title>
        <authorList>
            <person name="Wiegand S."/>
            <person name="Jogler M."/>
            <person name="Boedeker C."/>
            <person name="Pinto D."/>
            <person name="Vollmers J."/>
            <person name="Rivas-Marin E."/>
            <person name="Kohn T."/>
            <person name="Peeters S.H."/>
            <person name="Heuer A."/>
            <person name="Rast P."/>
            <person name="Oberbeckmann S."/>
            <person name="Bunk B."/>
            <person name="Jeske O."/>
            <person name="Meyerdierks A."/>
            <person name="Storesund J.E."/>
            <person name="Kallscheuer N."/>
            <person name="Luecker S."/>
            <person name="Lage O.M."/>
            <person name="Pohl T."/>
            <person name="Merkel B.J."/>
            <person name="Hornburger P."/>
            <person name="Mueller R.-W."/>
            <person name="Bruemmer F."/>
            <person name="Labrenz M."/>
            <person name="Spormann A.M."/>
            <person name="Op Den Camp H."/>
            <person name="Overmann J."/>
            <person name="Amann R."/>
            <person name="Jetten M.S.M."/>
            <person name="Mascher T."/>
            <person name="Medema M.H."/>
            <person name="Devos D.P."/>
            <person name="Kaster A.-K."/>
            <person name="Ovreas L."/>
            <person name="Rohde M."/>
            <person name="Galperin M.Y."/>
            <person name="Jogler C."/>
        </authorList>
    </citation>
    <scope>NUCLEOTIDE SEQUENCE [LARGE SCALE GENOMIC DNA]</scope>
    <source>
        <strain evidence="1 2">Poly59</strain>
    </source>
</reference>
<dbReference type="AlphaFoldDB" id="A0A5C6E997"/>
<name>A0A5C6E997_9BACT</name>
<keyword evidence="2" id="KW-1185">Reference proteome</keyword>
<evidence type="ECO:0000313" key="1">
    <source>
        <dbReference type="EMBL" id="TWU44477.1"/>
    </source>
</evidence>
<accession>A0A5C6E997</accession>
<proteinExistence type="predicted"/>